<dbReference type="RefSeq" id="WP_230755986.1">
    <property type="nucleotide sequence ID" value="NZ_JAINWA010000003.1"/>
</dbReference>
<sequence length="458" mass="50036">MLLRHTPETLVERSALTVNPAKTCQPVGAMYAALGIHKCMPHSHGSQGCCAYHRSALTRHYKDPIMATTSSFTEGASVFGGQANILEAFANIFNLYDPDIVAVHTTCLSETIGDDLPQIINKAITENKIPPGKTVIAASTPSFKGSHITGYSNMVSAMIKYFARNTGKKNGCVNLIPTFIEPSDMAEIKHIAESMGAKYIMFPDTSDVVNGPMDGKFRMYPKGGATKEEIASSGDSILTIGLGRTGTLEPAKLLDTHCKVPAEIIDLPIGITATDEFVDLIRKTAGVSVPEEILLERGQLVDVLCDMNQYTYGKKASLVGDPDILVGLVRLCREAGMEILHVVSGTKAGPKFERKIKELAGEKTIVKTGAQADMFYFHQLVKNDKPDLILGNTYCKYIARDMDIPLVRTGFPIYDRVGHSYFPIVGYRGGLRLLEKILDALMDRIDRDASEEKVELVM</sequence>
<gene>
    <name evidence="5" type="ORF">K7J14_10630</name>
</gene>
<dbReference type="InterPro" id="IPR000318">
    <property type="entry name" value="Nase_comp1_CS"/>
</dbReference>
<organism evidence="5 6">
    <name type="scientific">Teretinema zuelzerae</name>
    <dbReference type="NCBI Taxonomy" id="156"/>
    <lineage>
        <taxon>Bacteria</taxon>
        <taxon>Pseudomonadati</taxon>
        <taxon>Spirochaetota</taxon>
        <taxon>Spirochaetia</taxon>
        <taxon>Spirochaetales</taxon>
        <taxon>Treponemataceae</taxon>
        <taxon>Teretinema</taxon>
    </lineage>
</organism>
<dbReference type="InterPro" id="IPR050152">
    <property type="entry name" value="ChlB/BchB/BchZ"/>
</dbReference>
<feature type="domain" description="Nitrogenase/oxidoreductase component 1" evidence="4">
    <location>
        <begin position="24"/>
        <end position="441"/>
    </location>
</feature>
<dbReference type="Pfam" id="PF00148">
    <property type="entry name" value="Oxidored_nitro"/>
    <property type="match status" value="1"/>
</dbReference>
<dbReference type="Gene3D" id="1.20.89.10">
    <property type="entry name" value="Nitrogenase Molybdenum-iron Protein, subunit B, domain 4"/>
    <property type="match status" value="1"/>
</dbReference>
<dbReference type="AlphaFoldDB" id="A0AAE3JLV5"/>
<dbReference type="EMBL" id="JAINWA010000003">
    <property type="protein sequence ID" value="MCD1655154.1"/>
    <property type="molecule type" value="Genomic_DNA"/>
</dbReference>
<evidence type="ECO:0000256" key="2">
    <source>
        <dbReference type="ARBA" id="ARBA00023231"/>
    </source>
</evidence>
<name>A0AAE3JLV5_9SPIR</name>
<dbReference type="PROSITE" id="PS00699">
    <property type="entry name" value="NITROGENASE_1_1"/>
    <property type="match status" value="1"/>
</dbReference>
<proteinExistence type="inferred from homology"/>
<accession>A0AAE3JLV5</accession>
<protein>
    <submittedName>
        <fullName evidence="5">Nitrogenase molybdenum-iron protein subunit beta</fullName>
    </submittedName>
</protein>
<comment type="similarity">
    <text evidence="1 3">Belongs to the NifD/NifK/NifE/NifN family.</text>
</comment>
<comment type="caution">
    <text evidence="5">The sequence shown here is derived from an EMBL/GenBank/DDBJ whole genome shotgun (WGS) entry which is preliminary data.</text>
</comment>
<keyword evidence="6" id="KW-1185">Reference proteome</keyword>
<evidence type="ECO:0000313" key="6">
    <source>
        <dbReference type="Proteomes" id="UP001198163"/>
    </source>
</evidence>
<dbReference type="Gene3D" id="3.40.50.1980">
    <property type="entry name" value="Nitrogenase molybdenum iron protein domain"/>
    <property type="match status" value="3"/>
</dbReference>
<dbReference type="SUPFAM" id="SSF53807">
    <property type="entry name" value="Helical backbone' metal receptor"/>
    <property type="match status" value="1"/>
</dbReference>
<evidence type="ECO:0000256" key="1">
    <source>
        <dbReference type="ARBA" id="ARBA00011002"/>
    </source>
</evidence>
<dbReference type="PANTHER" id="PTHR33712">
    <property type="entry name" value="LIGHT-INDEPENDENT PROTOCHLOROPHYLLIDE REDUCTASE SUBUNIT B"/>
    <property type="match status" value="1"/>
</dbReference>
<reference evidence="5" key="1">
    <citation type="submission" date="2021-08" db="EMBL/GenBank/DDBJ databases">
        <title>Comparative analyses of Brucepasteria parasyntrophica and Teretinema zuelzerae.</title>
        <authorList>
            <person name="Song Y."/>
            <person name="Brune A."/>
        </authorList>
    </citation>
    <scope>NUCLEOTIDE SEQUENCE</scope>
    <source>
        <strain evidence="5">DSM 1903</strain>
    </source>
</reference>
<evidence type="ECO:0000313" key="5">
    <source>
        <dbReference type="EMBL" id="MCD1655154.1"/>
    </source>
</evidence>
<dbReference type="Proteomes" id="UP001198163">
    <property type="component" value="Unassembled WGS sequence"/>
</dbReference>
<dbReference type="PANTHER" id="PTHR33712:SF7">
    <property type="entry name" value="LIGHT-INDEPENDENT PROTOCHLOROPHYLLIDE REDUCTASE SUBUNIT B"/>
    <property type="match status" value="1"/>
</dbReference>
<evidence type="ECO:0000256" key="3">
    <source>
        <dbReference type="RuleBase" id="RU004021"/>
    </source>
</evidence>
<dbReference type="GO" id="GO:0016163">
    <property type="term" value="F:nitrogenase activity"/>
    <property type="evidence" value="ECO:0007669"/>
    <property type="project" value="InterPro"/>
</dbReference>
<evidence type="ECO:0000259" key="4">
    <source>
        <dbReference type="Pfam" id="PF00148"/>
    </source>
</evidence>
<keyword evidence="2 3" id="KW-0535">Nitrogen fixation</keyword>
<dbReference type="InterPro" id="IPR000510">
    <property type="entry name" value="Nase/OxRdtase_comp1"/>
</dbReference>